<accession>N1WM91</accession>
<dbReference type="eggNOG" id="COG3547">
    <property type="taxonomic scope" value="Bacteria"/>
</dbReference>
<proteinExistence type="predicted"/>
<dbReference type="InterPro" id="IPR047650">
    <property type="entry name" value="Transpos_IS110"/>
</dbReference>
<dbReference type="STRING" id="1189619.pgond44_13686"/>
<evidence type="ECO:0000313" key="2">
    <source>
        <dbReference type="Proteomes" id="UP000012317"/>
    </source>
</evidence>
<reference evidence="1 2" key="1">
    <citation type="journal article" date="2014" name="Genome Biol. Evol.">
        <title>Extensive gene acquisition in the extremely psychrophilic bacterial species Psychroflexus torquis and the link to sea-ice ecosystem specialism.</title>
        <authorList>
            <person name="Feng S."/>
            <person name="Powell S.M."/>
            <person name="Wilson R."/>
            <person name="Bowman J.P."/>
        </authorList>
    </citation>
    <scope>NUCLEOTIDE SEQUENCE [LARGE SCALE GENOMIC DNA]</scope>
    <source>
        <strain evidence="1 2">ACAM 44</strain>
    </source>
</reference>
<organism evidence="1 2">
    <name type="scientific">Psychroflexus gondwanensis ACAM 44</name>
    <dbReference type="NCBI Taxonomy" id="1189619"/>
    <lineage>
        <taxon>Bacteria</taxon>
        <taxon>Pseudomonadati</taxon>
        <taxon>Bacteroidota</taxon>
        <taxon>Flavobacteriia</taxon>
        <taxon>Flavobacteriales</taxon>
        <taxon>Flavobacteriaceae</taxon>
        <taxon>Psychroflexus</taxon>
    </lineage>
</organism>
<dbReference type="PANTHER" id="PTHR33055">
    <property type="entry name" value="TRANSPOSASE FOR INSERTION SEQUENCE ELEMENT IS1111A"/>
    <property type="match status" value="1"/>
</dbReference>
<dbReference type="AlphaFoldDB" id="N1WM91"/>
<dbReference type="EMBL" id="APLF01000019">
    <property type="protein sequence ID" value="EMY80100.1"/>
    <property type="molecule type" value="Genomic_DNA"/>
</dbReference>
<dbReference type="Proteomes" id="UP000012317">
    <property type="component" value="Unassembled WGS sequence"/>
</dbReference>
<gene>
    <name evidence="1" type="ORF">pgond44_13686</name>
</gene>
<dbReference type="PANTHER" id="PTHR33055:SF3">
    <property type="entry name" value="PUTATIVE TRANSPOSASE FOR IS117-RELATED"/>
    <property type="match status" value="1"/>
</dbReference>
<dbReference type="PATRIC" id="fig|1189619.4.peg.2821"/>
<keyword evidence="2" id="KW-1185">Reference proteome</keyword>
<protein>
    <submittedName>
        <fullName evidence="1">Transposase is116/is110/is902 family protein</fullName>
    </submittedName>
</protein>
<sequence>MGNKKLRNLLFLCSFNACKHNKACRELYERIVNKGKSKKLALIAVANKLLKQCFAIAKSGRPYDESYVSVLPK</sequence>
<comment type="caution">
    <text evidence="1">The sequence shown here is derived from an EMBL/GenBank/DDBJ whole genome shotgun (WGS) entry which is preliminary data.</text>
</comment>
<name>N1WM91_9FLAO</name>
<evidence type="ECO:0000313" key="1">
    <source>
        <dbReference type="EMBL" id="EMY80100.1"/>
    </source>
</evidence>